<proteinExistence type="predicted"/>
<dbReference type="AlphaFoldDB" id="E4ZB51"/>
<dbReference type="RefSeq" id="WP_013448397.1">
    <property type="nucleotide sequence ID" value="NC_014752.1"/>
</dbReference>
<reference evidence="1 2" key="1">
    <citation type="journal article" date="2010" name="BMC Genomics">
        <title>Independent evolution of the core and accessory gene sets in the genus Neisseria: insights gained from the genome of Neisseria lactamica isolate 020-06.</title>
        <authorList>
            <person name="Bennett J.S."/>
            <person name="Bentley S.D."/>
            <person name="Vernikos G.S."/>
            <person name="Quail M.A."/>
            <person name="Cherevach I."/>
            <person name="White B."/>
            <person name="Parkhill J."/>
            <person name="Maiden M.C."/>
        </authorList>
    </citation>
    <scope>NUCLEOTIDE SEQUENCE [LARGE SCALE GENOMIC DNA]</scope>
    <source>
        <strain evidence="1 2">020-06</strain>
    </source>
</reference>
<evidence type="ECO:0008006" key="3">
    <source>
        <dbReference type="Google" id="ProtNLM"/>
    </source>
</evidence>
<protein>
    <recommendedName>
        <fullName evidence="3">Phage associated protein</fullName>
    </recommendedName>
</protein>
<sequence>MTPSQFCQTQIDEWMRVGRYASETGDIALFERAEKEIANYQMIQKRYATDGNNINKGG</sequence>
<accession>E4ZB51</accession>
<dbReference type="KEGG" id="nla:NLA_3380"/>
<organism evidence="1 2">
    <name type="scientific">Neisseria lactamica (strain 020-06)</name>
    <dbReference type="NCBI Taxonomy" id="489653"/>
    <lineage>
        <taxon>Bacteria</taxon>
        <taxon>Pseudomonadati</taxon>
        <taxon>Pseudomonadota</taxon>
        <taxon>Betaproteobacteria</taxon>
        <taxon>Neisseriales</taxon>
        <taxon>Neisseriaceae</taxon>
        <taxon>Neisseria</taxon>
    </lineage>
</organism>
<dbReference type="Proteomes" id="UP000008723">
    <property type="component" value="Chromosome"/>
</dbReference>
<evidence type="ECO:0000313" key="2">
    <source>
        <dbReference type="Proteomes" id="UP000008723"/>
    </source>
</evidence>
<dbReference type="EMBL" id="FN995097">
    <property type="protein sequence ID" value="CBN86578.1"/>
    <property type="molecule type" value="Genomic_DNA"/>
</dbReference>
<name>E4ZB51_NEIL0</name>
<gene>
    <name evidence="1" type="ordered locus">NLA_3380</name>
</gene>
<evidence type="ECO:0000313" key="1">
    <source>
        <dbReference type="EMBL" id="CBN86578.1"/>
    </source>
</evidence>
<dbReference type="HOGENOM" id="CLU_205921_1_0_4"/>